<evidence type="ECO:0000313" key="3">
    <source>
        <dbReference type="Proteomes" id="UP000271548"/>
    </source>
</evidence>
<evidence type="ECO:0000313" key="2">
    <source>
        <dbReference type="EMBL" id="RKN13291.1"/>
    </source>
</evidence>
<feature type="compositionally biased region" description="Basic and acidic residues" evidence="1">
    <location>
        <begin position="46"/>
        <end position="55"/>
    </location>
</feature>
<organism evidence="2 3">
    <name type="scientific">Micromonospora musae</name>
    <dbReference type="NCBI Taxonomy" id="1894970"/>
    <lineage>
        <taxon>Bacteria</taxon>
        <taxon>Bacillati</taxon>
        <taxon>Actinomycetota</taxon>
        <taxon>Actinomycetes</taxon>
        <taxon>Micromonosporales</taxon>
        <taxon>Micromonosporaceae</taxon>
        <taxon>Micromonospora</taxon>
    </lineage>
</organism>
<gene>
    <name evidence="2" type="ORF">D7147_31690</name>
</gene>
<comment type="caution">
    <text evidence="2">The sequence shown here is derived from an EMBL/GenBank/DDBJ whole genome shotgun (WGS) entry which is preliminary data.</text>
</comment>
<reference evidence="2 3" key="1">
    <citation type="submission" date="2018-09" db="EMBL/GenBank/DDBJ databases">
        <title>Micromonospora sp. nov. MS1-9, isolated from a root of Musa sp.</title>
        <authorList>
            <person name="Kuncharoen N."/>
            <person name="Kudo T."/>
            <person name="Ohkuma M."/>
            <person name="Yuki M."/>
            <person name="Tanasupawat S."/>
        </authorList>
    </citation>
    <scope>NUCLEOTIDE SEQUENCE [LARGE SCALE GENOMIC DNA]</scope>
    <source>
        <strain evidence="2 3">NGC1-4</strain>
    </source>
</reference>
<name>A0ABX9QSR7_9ACTN</name>
<dbReference type="EMBL" id="RAZS01000019">
    <property type="protein sequence ID" value="RKN13291.1"/>
    <property type="molecule type" value="Genomic_DNA"/>
</dbReference>
<keyword evidence="3" id="KW-1185">Reference proteome</keyword>
<accession>A0ABX9QSR7</accession>
<protein>
    <submittedName>
        <fullName evidence="2">Uncharacterized protein</fullName>
    </submittedName>
</protein>
<proteinExistence type="predicted"/>
<evidence type="ECO:0000256" key="1">
    <source>
        <dbReference type="SAM" id="MobiDB-lite"/>
    </source>
</evidence>
<feature type="region of interest" description="Disordered" evidence="1">
    <location>
        <begin position="90"/>
        <end position="113"/>
    </location>
</feature>
<feature type="region of interest" description="Disordered" evidence="1">
    <location>
        <begin position="29"/>
        <end position="55"/>
    </location>
</feature>
<dbReference type="Proteomes" id="UP000271548">
    <property type="component" value="Unassembled WGS sequence"/>
</dbReference>
<sequence>MTQPLRDLGRTGADIQAERGLRWSPHLVQHGQASSERPGVLLGQRVGDDFEDRSRTSRTEKFQVEFLSCAVPRITYPVGRMPHHLFPDLKHLGHSTGPQPREFKIPDCGQTST</sequence>